<protein>
    <recommendedName>
        <fullName evidence="7">Carbohydrate kinase PfkB domain-containing protein</fullName>
    </recommendedName>
</protein>
<dbReference type="Proteomes" id="UP000608530">
    <property type="component" value="Unassembled WGS sequence"/>
</dbReference>
<keyword evidence="5" id="KW-0067">ATP-binding</keyword>
<comment type="caution">
    <text evidence="8">The sequence shown here is derived from an EMBL/GenBank/DDBJ whole genome shotgun (WGS) entry which is preliminary data.</text>
</comment>
<organism evidence="8 9">
    <name type="scientific">Leucobacter chromiisoli</name>
    <dbReference type="NCBI Taxonomy" id="2796471"/>
    <lineage>
        <taxon>Bacteria</taxon>
        <taxon>Bacillati</taxon>
        <taxon>Actinomycetota</taxon>
        <taxon>Actinomycetes</taxon>
        <taxon>Micrococcales</taxon>
        <taxon>Microbacteriaceae</taxon>
        <taxon>Leucobacter</taxon>
    </lineage>
</organism>
<dbReference type="EMBL" id="JAEHOH010000010">
    <property type="protein sequence ID" value="MBK0419054.1"/>
    <property type="molecule type" value="Genomic_DNA"/>
</dbReference>
<name>A0A934Q688_9MICO</name>
<dbReference type="PANTHER" id="PTHR43085:SF1">
    <property type="entry name" value="PSEUDOURIDINE KINASE-RELATED"/>
    <property type="match status" value="1"/>
</dbReference>
<evidence type="ECO:0000256" key="3">
    <source>
        <dbReference type="ARBA" id="ARBA00022741"/>
    </source>
</evidence>
<dbReference type="AlphaFoldDB" id="A0A934Q688"/>
<gene>
    <name evidence="8" type="ORF">JD276_08395</name>
</gene>
<dbReference type="InterPro" id="IPR050306">
    <property type="entry name" value="PfkB_Carbo_kinase"/>
</dbReference>
<dbReference type="GO" id="GO:0005524">
    <property type="term" value="F:ATP binding"/>
    <property type="evidence" value="ECO:0007669"/>
    <property type="project" value="UniProtKB-KW"/>
</dbReference>
<evidence type="ECO:0000256" key="4">
    <source>
        <dbReference type="ARBA" id="ARBA00022777"/>
    </source>
</evidence>
<reference evidence="8" key="1">
    <citation type="submission" date="2020-12" db="EMBL/GenBank/DDBJ databases">
        <title>Leucobacter sp. CAS1, isolated from Chromium sludge.</title>
        <authorList>
            <person name="Xu Z."/>
        </authorList>
    </citation>
    <scope>NUCLEOTIDE SEQUENCE</scope>
    <source>
        <strain evidence="8">CSA1</strain>
    </source>
</reference>
<dbReference type="Pfam" id="PF00294">
    <property type="entry name" value="PfkB"/>
    <property type="match status" value="1"/>
</dbReference>
<evidence type="ECO:0000256" key="6">
    <source>
        <dbReference type="SAM" id="MobiDB-lite"/>
    </source>
</evidence>
<dbReference type="PANTHER" id="PTHR43085">
    <property type="entry name" value="HEXOKINASE FAMILY MEMBER"/>
    <property type="match status" value="1"/>
</dbReference>
<dbReference type="Gene3D" id="3.40.1190.20">
    <property type="match status" value="1"/>
</dbReference>
<dbReference type="GO" id="GO:0016301">
    <property type="term" value="F:kinase activity"/>
    <property type="evidence" value="ECO:0007669"/>
    <property type="project" value="UniProtKB-KW"/>
</dbReference>
<evidence type="ECO:0000259" key="7">
    <source>
        <dbReference type="Pfam" id="PF00294"/>
    </source>
</evidence>
<evidence type="ECO:0000256" key="5">
    <source>
        <dbReference type="ARBA" id="ARBA00022840"/>
    </source>
</evidence>
<sequence length="308" mass="31871">MMEPAVGIVGDALIDVVTDARGAVEHPGGAGLNVAVGIARLGGRAMLAAPFADDARGRGLRRLLGTEGVEAVPLPGGRATGVAESSTRDGEPSYSFSDEIRNRHYTYPEDAERRLGECRAVVVTSFPMGDPEEVERLTALLSRIGIPVAVDANARAALLPDRDAYRRGFERLAGMAALVKVSTEDLGLLYGDGNDARGPGAHARGLLYLGAAAVVETAGARGATVHTPEGRSSISPPPLPEPVVNSMGAGDALMARLALDLGSPRWPGSLVGWPAVLGDAVAIASETCRIDGALLQAPDSRARSTAWN</sequence>
<feature type="domain" description="Carbohydrate kinase PfkB" evidence="7">
    <location>
        <begin position="19"/>
        <end position="258"/>
    </location>
</feature>
<evidence type="ECO:0000256" key="2">
    <source>
        <dbReference type="ARBA" id="ARBA00022679"/>
    </source>
</evidence>
<dbReference type="InterPro" id="IPR029056">
    <property type="entry name" value="Ribokinase-like"/>
</dbReference>
<dbReference type="InterPro" id="IPR011611">
    <property type="entry name" value="PfkB_dom"/>
</dbReference>
<proteinExistence type="inferred from homology"/>
<keyword evidence="3" id="KW-0547">Nucleotide-binding</keyword>
<keyword evidence="4" id="KW-0418">Kinase</keyword>
<evidence type="ECO:0000313" key="8">
    <source>
        <dbReference type="EMBL" id="MBK0419054.1"/>
    </source>
</evidence>
<dbReference type="SUPFAM" id="SSF53613">
    <property type="entry name" value="Ribokinase-like"/>
    <property type="match status" value="1"/>
</dbReference>
<feature type="region of interest" description="Disordered" evidence="6">
    <location>
        <begin position="75"/>
        <end position="96"/>
    </location>
</feature>
<comment type="similarity">
    <text evidence="1">Belongs to the carbohydrate kinase PfkB family.</text>
</comment>
<accession>A0A934Q688</accession>
<keyword evidence="9" id="KW-1185">Reference proteome</keyword>
<keyword evidence="2" id="KW-0808">Transferase</keyword>
<evidence type="ECO:0000256" key="1">
    <source>
        <dbReference type="ARBA" id="ARBA00010688"/>
    </source>
</evidence>
<evidence type="ECO:0000313" key="9">
    <source>
        <dbReference type="Proteomes" id="UP000608530"/>
    </source>
</evidence>